<name>A0ABY7LVV1_9BACT</name>
<protein>
    <submittedName>
        <fullName evidence="2">BLUF domain-containing protein</fullName>
    </submittedName>
</protein>
<dbReference type="Gene3D" id="3.30.70.100">
    <property type="match status" value="1"/>
</dbReference>
<keyword evidence="3" id="KW-1185">Reference proteome</keyword>
<keyword evidence="2" id="KW-0614">Plasmid</keyword>
<feature type="domain" description="BLUF" evidence="1">
    <location>
        <begin position="62"/>
        <end position="153"/>
    </location>
</feature>
<dbReference type="SMART" id="SM01034">
    <property type="entry name" value="BLUF"/>
    <property type="match status" value="1"/>
</dbReference>
<dbReference type="InterPro" id="IPR007024">
    <property type="entry name" value="BLUF_domain"/>
</dbReference>
<dbReference type="PROSITE" id="PS50925">
    <property type="entry name" value="BLUF"/>
    <property type="match status" value="1"/>
</dbReference>
<accession>A0ABY7LVV1</accession>
<evidence type="ECO:0000313" key="2">
    <source>
        <dbReference type="EMBL" id="WBA44067.1"/>
    </source>
</evidence>
<dbReference type="EMBL" id="CP114768">
    <property type="protein sequence ID" value="WBA44067.1"/>
    <property type="molecule type" value="Genomic_DNA"/>
</dbReference>
<sequence>MQISLTDIEIERQRQHAVAWIVSLTANIPLPASHRYAQQVLARHQRGELSLAQVAALLSTSVYRMLYRSRATHHLSAVQLQELMVQARAKNARLVVSGMLLYSEGMFVQVLEGPEEAVRALYARIEQDPRHTRLQTVSEGLQPARQFAEWSMDFGVVEGPEVERVLGAIKGQQRLPELAIVNARLQTLLQAFLD</sequence>
<dbReference type="SUPFAM" id="SSF54975">
    <property type="entry name" value="Acylphosphatase/BLUF domain-like"/>
    <property type="match status" value="1"/>
</dbReference>
<dbReference type="RefSeq" id="WP_269562099.1">
    <property type="nucleotide sequence ID" value="NZ_CP114768.1"/>
</dbReference>
<dbReference type="InterPro" id="IPR036046">
    <property type="entry name" value="Acylphosphatase-like_dom_sf"/>
</dbReference>
<evidence type="ECO:0000259" key="1">
    <source>
        <dbReference type="PROSITE" id="PS50925"/>
    </source>
</evidence>
<dbReference type="Pfam" id="PF04940">
    <property type="entry name" value="BLUF"/>
    <property type="match status" value="1"/>
</dbReference>
<geneLocation type="plasmid" evidence="2 3">
    <name>unnamed1</name>
</geneLocation>
<reference evidence="2 3" key="1">
    <citation type="submission" date="2022-12" db="EMBL/GenBank/DDBJ databases">
        <title>Hymenobacter canadensis sp. nov. isolated from lake water of the Cambridge Bay, Canada.</title>
        <authorList>
            <person name="Kim W.H."/>
            <person name="Lee Y.M."/>
        </authorList>
    </citation>
    <scope>NUCLEOTIDE SEQUENCE [LARGE SCALE GENOMIC DNA]</scope>
    <source>
        <strain evidence="2 3">PAMC 29467</strain>
        <plasmid evidence="2 3">unnamed1</plasmid>
    </source>
</reference>
<evidence type="ECO:0000313" key="3">
    <source>
        <dbReference type="Proteomes" id="UP001211005"/>
    </source>
</evidence>
<gene>
    <name evidence="2" type="ORF">O3303_19440</name>
</gene>
<organism evidence="2 3">
    <name type="scientific">Hymenobacter canadensis</name>
    <dbReference type="NCBI Taxonomy" id="2999067"/>
    <lineage>
        <taxon>Bacteria</taxon>
        <taxon>Pseudomonadati</taxon>
        <taxon>Bacteroidota</taxon>
        <taxon>Cytophagia</taxon>
        <taxon>Cytophagales</taxon>
        <taxon>Hymenobacteraceae</taxon>
        <taxon>Hymenobacter</taxon>
    </lineage>
</organism>
<proteinExistence type="predicted"/>
<dbReference type="Proteomes" id="UP001211005">
    <property type="component" value="Plasmid unnamed1"/>
</dbReference>